<feature type="region of interest" description="Disordered" evidence="1">
    <location>
        <begin position="1"/>
        <end position="26"/>
    </location>
</feature>
<keyword evidence="3" id="KW-1185">Reference proteome</keyword>
<proteinExistence type="predicted"/>
<evidence type="ECO:0000313" key="2">
    <source>
        <dbReference type="EMBL" id="KWZ38479.1"/>
    </source>
</evidence>
<organism evidence="2 3">
    <name type="scientific">Burkholderia savannae</name>
    <dbReference type="NCBI Taxonomy" id="1637837"/>
    <lineage>
        <taxon>Bacteria</taxon>
        <taxon>Pseudomonadati</taxon>
        <taxon>Pseudomonadota</taxon>
        <taxon>Betaproteobacteria</taxon>
        <taxon>Burkholderiales</taxon>
        <taxon>Burkholderiaceae</taxon>
        <taxon>Burkholderia</taxon>
        <taxon>pseudomallei group</taxon>
    </lineage>
</organism>
<evidence type="ECO:0000256" key="1">
    <source>
        <dbReference type="SAM" id="MobiDB-lite"/>
    </source>
</evidence>
<dbReference type="EMBL" id="LNJQ01000004">
    <property type="protein sequence ID" value="KWZ38479.1"/>
    <property type="molecule type" value="Genomic_DNA"/>
</dbReference>
<evidence type="ECO:0000313" key="3">
    <source>
        <dbReference type="Proteomes" id="UP000070255"/>
    </source>
</evidence>
<protein>
    <submittedName>
        <fullName evidence="2">Uncharacterized protein</fullName>
    </submittedName>
</protein>
<dbReference type="RefSeq" id="WP_038743934.1">
    <property type="nucleotide sequence ID" value="NZ_LNJQ01000004.1"/>
</dbReference>
<name>A0ABR5T8N4_9BURK</name>
<comment type="caution">
    <text evidence="2">The sequence shown here is derived from an EMBL/GenBank/DDBJ whole genome shotgun (WGS) entry which is preliminary data.</text>
</comment>
<dbReference type="Proteomes" id="UP000070255">
    <property type="component" value="Unassembled WGS sequence"/>
</dbReference>
<reference evidence="2 3" key="1">
    <citation type="submission" date="2015-11" db="EMBL/GenBank/DDBJ databases">
        <authorList>
            <person name="Sahl J."/>
            <person name="Wagner D."/>
            <person name="Keim P."/>
        </authorList>
    </citation>
    <scope>NUCLEOTIDE SEQUENCE [LARGE SCALE GENOMIC DNA]</scope>
    <source>
        <strain evidence="2 3">BDU18</strain>
    </source>
</reference>
<gene>
    <name evidence="2" type="ORF">WS72_26975</name>
</gene>
<accession>A0ABR5T8N4</accession>
<sequence>MRDPLRNRDATLAPRPSATERQGLPGRPAMTNLIGLIGAQPAGCLLPVCGRSSEQVVARFGLRATRVDFQAADGSRIVRDGSDAFGDAFGKLLEARLSVR</sequence>